<keyword evidence="3" id="KW-0805">Transcription regulation</keyword>
<dbReference type="GO" id="GO:0005634">
    <property type="term" value="C:nucleus"/>
    <property type="evidence" value="ECO:0007669"/>
    <property type="project" value="TreeGrafter"/>
</dbReference>
<keyword evidence="4" id="KW-0238">DNA-binding</keyword>
<evidence type="ECO:0000313" key="10">
    <source>
        <dbReference type="Proteomes" id="UP000800097"/>
    </source>
</evidence>
<dbReference type="RefSeq" id="XP_033649755.1">
    <property type="nucleotide sequence ID" value="XM_033793957.1"/>
</dbReference>
<reference evidence="9" key="1">
    <citation type="journal article" date="2020" name="Stud. Mycol.">
        <title>101 Dothideomycetes genomes: a test case for predicting lifestyles and emergence of pathogens.</title>
        <authorList>
            <person name="Haridas S."/>
            <person name="Albert R."/>
            <person name="Binder M."/>
            <person name="Bloem J."/>
            <person name="Labutti K."/>
            <person name="Salamov A."/>
            <person name="Andreopoulos B."/>
            <person name="Baker S."/>
            <person name="Barry K."/>
            <person name="Bills G."/>
            <person name="Bluhm B."/>
            <person name="Cannon C."/>
            <person name="Castanera R."/>
            <person name="Culley D."/>
            <person name="Daum C."/>
            <person name="Ezra D."/>
            <person name="Gonzalez J."/>
            <person name="Henrissat B."/>
            <person name="Kuo A."/>
            <person name="Liang C."/>
            <person name="Lipzen A."/>
            <person name="Lutzoni F."/>
            <person name="Magnuson J."/>
            <person name="Mondo S."/>
            <person name="Nolan M."/>
            <person name="Ohm R."/>
            <person name="Pangilinan J."/>
            <person name="Park H.-J."/>
            <person name="Ramirez L."/>
            <person name="Alfaro M."/>
            <person name="Sun H."/>
            <person name="Tritt A."/>
            <person name="Yoshinaga Y."/>
            <person name="Zwiers L.-H."/>
            <person name="Turgeon B."/>
            <person name="Goodwin S."/>
            <person name="Spatafora J."/>
            <person name="Crous P."/>
            <person name="Grigoriev I."/>
        </authorList>
    </citation>
    <scope>NUCLEOTIDE SEQUENCE</scope>
    <source>
        <strain evidence="9">CBS 379.55</strain>
    </source>
</reference>
<proteinExistence type="inferred from homology"/>
<dbReference type="InterPro" id="IPR036887">
    <property type="entry name" value="HTH_APSES_sf"/>
</dbReference>
<feature type="compositionally biased region" description="Low complexity" evidence="7">
    <location>
        <begin position="528"/>
        <end position="539"/>
    </location>
</feature>
<evidence type="ECO:0000256" key="3">
    <source>
        <dbReference type="ARBA" id="ARBA00023015"/>
    </source>
</evidence>
<dbReference type="GeneID" id="54547132"/>
<dbReference type="PANTHER" id="PTHR47792">
    <property type="entry name" value="PROTEIN SOK2-RELATED"/>
    <property type="match status" value="1"/>
</dbReference>
<dbReference type="EMBL" id="ML986524">
    <property type="protein sequence ID" value="KAF2272216.1"/>
    <property type="molecule type" value="Genomic_DNA"/>
</dbReference>
<feature type="region of interest" description="Disordered" evidence="7">
    <location>
        <begin position="378"/>
        <end position="481"/>
    </location>
</feature>
<organism evidence="9 10">
    <name type="scientific">Westerdykella ornata</name>
    <dbReference type="NCBI Taxonomy" id="318751"/>
    <lineage>
        <taxon>Eukaryota</taxon>
        <taxon>Fungi</taxon>
        <taxon>Dikarya</taxon>
        <taxon>Ascomycota</taxon>
        <taxon>Pezizomycotina</taxon>
        <taxon>Dothideomycetes</taxon>
        <taxon>Pleosporomycetidae</taxon>
        <taxon>Pleosporales</taxon>
        <taxon>Sporormiaceae</taxon>
        <taxon>Westerdykella</taxon>
    </lineage>
</organism>
<dbReference type="Pfam" id="PF04383">
    <property type="entry name" value="KilA-N"/>
    <property type="match status" value="1"/>
</dbReference>
<keyword evidence="2" id="KW-0749">Sporulation</keyword>
<feature type="region of interest" description="Disordered" evidence="7">
    <location>
        <begin position="297"/>
        <end position="361"/>
    </location>
</feature>
<gene>
    <name evidence="9" type="ORF">EI97DRAFT_232316</name>
</gene>
<evidence type="ECO:0000259" key="8">
    <source>
        <dbReference type="PROSITE" id="PS51299"/>
    </source>
</evidence>
<dbReference type="Gene3D" id="3.10.260.10">
    <property type="entry name" value="Transcription regulator HTH, APSES-type DNA-binding domain"/>
    <property type="match status" value="1"/>
</dbReference>
<feature type="compositionally biased region" description="Polar residues" evidence="7">
    <location>
        <begin position="406"/>
        <end position="425"/>
    </location>
</feature>
<dbReference type="PANTHER" id="PTHR47792:SF1">
    <property type="entry name" value="PROTEIN SOK2-RELATED"/>
    <property type="match status" value="1"/>
</dbReference>
<feature type="domain" description="HTH APSES-type" evidence="8">
    <location>
        <begin position="165"/>
        <end position="271"/>
    </location>
</feature>
<sequence>MSYSMEPAPHPIQPYQDEQAEHIPPSTGHQNAAPSTVPASHQYTGAHYQNGPSFSATPQTTYSSYSNTSATSYPPAPNSHYAPPTTTGYLPPSTAQYPSAHTSYPPYNSNFYPTAQPQSNALVPMSQPYPAPLPAMNTQAPAGQQHQPHVFDTTGQVAPPGMKPRVTATLWEDEGSLCFQVEAKGVCVARREDNHMINGTKLLNVAGMTRGRRDGILKSEKVRHVVKIGPMHLKGVWIQFERALEFANKEKITEALYPLFVHDIGSLLYHPANPTRQSHPNGMLARRADPTQTSRYITGATTTLPPSLHHHSISAPSASQPPHLLPPHPTASRPAILDRAHTFPTPPNSGGVSVGMSGSEWSGSYQQNMPALAVDTGLPHARSVPTTPASTPPVPGLPAAYDATGSMYSNMPPSQPVTFRNNQQLIDYRHQDSPGSRNEMAPPSRAGEPEDAKPVEATQAPVADQGGQENDNEYTTSSAYNGNRVAYPYGSTASSTHVVEEITDSPRQNASGRQTPRTNAAHTQWNGSYSSTQRPSSSSNVYNVMADSRGPNSNGNIENYPSQTYANSNGMSNAVNGASTTMKRGHEEEHDDASVDTMDGMAKRRRTLEGGAVGGTAYRDASQQLRREQRNMYPATQARR</sequence>
<feature type="region of interest" description="Disordered" evidence="7">
    <location>
        <begin position="504"/>
        <end position="539"/>
    </location>
</feature>
<keyword evidence="6" id="KW-0183">Conidiation</keyword>
<dbReference type="GO" id="GO:0045944">
    <property type="term" value="P:positive regulation of transcription by RNA polymerase II"/>
    <property type="evidence" value="ECO:0007669"/>
    <property type="project" value="TreeGrafter"/>
</dbReference>
<evidence type="ECO:0000256" key="1">
    <source>
        <dbReference type="ARBA" id="ARBA00007247"/>
    </source>
</evidence>
<dbReference type="SUPFAM" id="SSF54616">
    <property type="entry name" value="DNA-binding domain of Mlu1-box binding protein MBP1"/>
    <property type="match status" value="1"/>
</dbReference>
<feature type="region of interest" description="Disordered" evidence="7">
    <location>
        <begin position="582"/>
        <end position="640"/>
    </location>
</feature>
<dbReference type="AlphaFoldDB" id="A0A6A6J9A0"/>
<name>A0A6A6J9A0_WESOR</name>
<dbReference type="GO" id="GO:0030435">
    <property type="term" value="P:sporulation resulting in formation of a cellular spore"/>
    <property type="evidence" value="ECO:0007669"/>
    <property type="project" value="UniProtKB-KW"/>
</dbReference>
<evidence type="ECO:0000256" key="6">
    <source>
        <dbReference type="ARBA" id="ARBA00023321"/>
    </source>
</evidence>
<feature type="compositionally biased region" description="Polar residues" evidence="7">
    <location>
        <begin position="505"/>
        <end position="527"/>
    </location>
</feature>
<keyword evidence="10" id="KW-1185">Reference proteome</keyword>
<feature type="compositionally biased region" description="Low complexity" evidence="7">
    <location>
        <begin position="57"/>
        <end position="73"/>
    </location>
</feature>
<dbReference type="SMART" id="SM01252">
    <property type="entry name" value="KilA-N"/>
    <property type="match status" value="1"/>
</dbReference>
<evidence type="ECO:0000256" key="5">
    <source>
        <dbReference type="ARBA" id="ARBA00023163"/>
    </source>
</evidence>
<dbReference type="InterPro" id="IPR018004">
    <property type="entry name" value="KilA/APSES_HTH"/>
</dbReference>
<evidence type="ECO:0000256" key="4">
    <source>
        <dbReference type="ARBA" id="ARBA00023125"/>
    </source>
</evidence>
<dbReference type="InterPro" id="IPR003163">
    <property type="entry name" value="Tscrpt_reg_HTH_APSES-type"/>
</dbReference>
<feature type="compositionally biased region" description="Polar residues" evidence="7">
    <location>
        <begin position="27"/>
        <end position="43"/>
    </location>
</feature>
<feature type="compositionally biased region" description="Low complexity" evidence="7">
    <location>
        <begin position="349"/>
        <end position="361"/>
    </location>
</feature>
<evidence type="ECO:0000313" key="9">
    <source>
        <dbReference type="EMBL" id="KAF2272216.1"/>
    </source>
</evidence>
<comment type="similarity">
    <text evidence="1">Belongs to the EFG1/PHD1/stuA family.</text>
</comment>
<keyword evidence="5" id="KW-0804">Transcription</keyword>
<dbReference type="OrthoDB" id="5407653at2759"/>
<accession>A0A6A6J9A0</accession>
<feature type="compositionally biased region" description="Polar residues" evidence="7">
    <location>
        <begin position="467"/>
        <end position="481"/>
    </location>
</feature>
<dbReference type="GO" id="GO:0003700">
    <property type="term" value="F:DNA-binding transcription factor activity"/>
    <property type="evidence" value="ECO:0007669"/>
    <property type="project" value="TreeGrafter"/>
</dbReference>
<dbReference type="PROSITE" id="PS51299">
    <property type="entry name" value="HTH_APSES"/>
    <property type="match status" value="1"/>
</dbReference>
<dbReference type="GO" id="GO:0043565">
    <property type="term" value="F:sequence-specific DNA binding"/>
    <property type="evidence" value="ECO:0007669"/>
    <property type="project" value="TreeGrafter"/>
</dbReference>
<feature type="region of interest" description="Disordered" evidence="7">
    <location>
        <begin position="19"/>
        <end position="87"/>
    </location>
</feature>
<evidence type="ECO:0000256" key="7">
    <source>
        <dbReference type="SAM" id="MobiDB-lite"/>
    </source>
</evidence>
<protein>
    <submittedName>
        <fullName evidence="9">Apses-domain-containing protein</fullName>
    </submittedName>
</protein>
<dbReference type="Proteomes" id="UP000800097">
    <property type="component" value="Unassembled WGS sequence"/>
</dbReference>
<evidence type="ECO:0000256" key="2">
    <source>
        <dbReference type="ARBA" id="ARBA00022969"/>
    </source>
</evidence>
<dbReference type="GO" id="GO:0048315">
    <property type="term" value="P:conidium formation"/>
    <property type="evidence" value="ECO:0007669"/>
    <property type="project" value="UniProtKB-KW"/>
</dbReference>
<dbReference type="InterPro" id="IPR029790">
    <property type="entry name" value="EFG1/Phd1/StuA"/>
</dbReference>